<dbReference type="InterPro" id="IPR011012">
    <property type="entry name" value="Longin-like_dom_sf"/>
</dbReference>
<organism evidence="4 5">
    <name type="scientific">Lactuca saligna</name>
    <name type="common">Willowleaf lettuce</name>
    <dbReference type="NCBI Taxonomy" id="75948"/>
    <lineage>
        <taxon>Eukaryota</taxon>
        <taxon>Viridiplantae</taxon>
        <taxon>Streptophyta</taxon>
        <taxon>Embryophyta</taxon>
        <taxon>Tracheophyta</taxon>
        <taxon>Spermatophyta</taxon>
        <taxon>Magnoliopsida</taxon>
        <taxon>eudicotyledons</taxon>
        <taxon>Gunneridae</taxon>
        <taxon>Pentapetalae</taxon>
        <taxon>asterids</taxon>
        <taxon>campanulids</taxon>
        <taxon>Asterales</taxon>
        <taxon>Asteraceae</taxon>
        <taxon>Cichorioideae</taxon>
        <taxon>Cichorieae</taxon>
        <taxon>Lactucinae</taxon>
        <taxon>Lactuca</taxon>
    </lineage>
</organism>
<feature type="domain" description="Signal recognition particle receptor alpha subunit N-terminal" evidence="3">
    <location>
        <begin position="70"/>
        <end position="286"/>
    </location>
</feature>
<evidence type="ECO:0000256" key="1">
    <source>
        <dbReference type="SAM" id="MobiDB-lite"/>
    </source>
</evidence>
<feature type="region of interest" description="Disordered" evidence="1">
    <location>
        <begin position="148"/>
        <end position="173"/>
    </location>
</feature>
<dbReference type="EMBL" id="OX465080">
    <property type="protein sequence ID" value="CAI9280846.1"/>
    <property type="molecule type" value="Genomic_DNA"/>
</dbReference>
<feature type="compositionally biased region" description="Acidic residues" evidence="1">
    <location>
        <begin position="283"/>
        <end position="292"/>
    </location>
</feature>
<accession>A0AA35YVF4</accession>
<feature type="compositionally biased region" description="Basic and acidic residues" evidence="1">
    <location>
        <begin position="221"/>
        <end position="247"/>
    </location>
</feature>
<feature type="transmembrane region" description="Helical" evidence="2">
    <location>
        <begin position="53"/>
        <end position="71"/>
    </location>
</feature>
<dbReference type="Pfam" id="PF04086">
    <property type="entry name" value="SRP-alpha_N"/>
    <property type="match status" value="1"/>
</dbReference>
<dbReference type="CDD" id="cd14826">
    <property type="entry name" value="SR_alpha_SRX"/>
    <property type="match status" value="1"/>
</dbReference>
<keyword evidence="5" id="KW-1185">Reference proteome</keyword>
<dbReference type="Proteomes" id="UP001177003">
    <property type="component" value="Chromosome 4"/>
</dbReference>
<feature type="compositionally biased region" description="Polar residues" evidence="1">
    <location>
        <begin position="160"/>
        <end position="173"/>
    </location>
</feature>
<dbReference type="InterPro" id="IPR007222">
    <property type="entry name" value="Sig_recog_particle_rcpt_asu_N"/>
</dbReference>
<dbReference type="GO" id="GO:0005047">
    <property type="term" value="F:signal recognition particle binding"/>
    <property type="evidence" value="ECO:0007669"/>
    <property type="project" value="InterPro"/>
</dbReference>
<reference evidence="4" key="1">
    <citation type="submission" date="2023-04" db="EMBL/GenBank/DDBJ databases">
        <authorList>
            <person name="Vijverberg K."/>
            <person name="Xiong W."/>
            <person name="Schranz E."/>
        </authorList>
    </citation>
    <scope>NUCLEOTIDE SEQUENCE</scope>
</reference>
<sequence>MSEAMYTCMIFHNMILKDEGKAICEYNENEIVQSTQAFEVGSGIRSRTRNVRAVSQLLIFTKGGLILWASSYKYDVPGVSYTLKWTFHNELGLVFVVVYQKILFLLYVDDLLSMVKREFFEIDDPKRIVYDDFDETFRQLRKEAEAHVEDMKKSKHGMSKQVSNIGKKQGQMQKSGFEVEYRGKENGDNNTNRGAFDVNKLQKIRCKGVKKTSNNLVLNKVSKEEPKKKPAKRDRVWDDSPKEKKTMLDFTDPGSENGHSFMVVEQVKGESIIDKDEIVNSDSENEEDDDEKVDSKKK</sequence>
<keyword evidence="2" id="KW-0812">Transmembrane</keyword>
<evidence type="ECO:0000313" key="5">
    <source>
        <dbReference type="Proteomes" id="UP001177003"/>
    </source>
</evidence>
<gene>
    <name evidence="4" type="ORF">LSALG_LOCUS20575</name>
</gene>
<dbReference type="GO" id="GO:0005525">
    <property type="term" value="F:GTP binding"/>
    <property type="evidence" value="ECO:0007669"/>
    <property type="project" value="InterPro"/>
</dbReference>
<feature type="region of interest" description="Disordered" evidence="1">
    <location>
        <begin position="220"/>
        <end position="259"/>
    </location>
</feature>
<dbReference type="GO" id="GO:0003924">
    <property type="term" value="F:GTPase activity"/>
    <property type="evidence" value="ECO:0007669"/>
    <property type="project" value="InterPro"/>
</dbReference>
<evidence type="ECO:0000256" key="2">
    <source>
        <dbReference type="SAM" id="Phobius"/>
    </source>
</evidence>
<dbReference type="GO" id="GO:0006886">
    <property type="term" value="P:intracellular protein transport"/>
    <property type="evidence" value="ECO:0007669"/>
    <property type="project" value="InterPro"/>
</dbReference>
<proteinExistence type="predicted"/>
<dbReference type="AlphaFoldDB" id="A0AA35YVF4"/>
<keyword evidence="2" id="KW-0472">Membrane</keyword>
<evidence type="ECO:0000313" key="4">
    <source>
        <dbReference type="EMBL" id="CAI9280846.1"/>
    </source>
</evidence>
<name>A0AA35YVF4_LACSI</name>
<dbReference type="Gene3D" id="3.30.450.60">
    <property type="match status" value="1"/>
</dbReference>
<evidence type="ECO:0000259" key="3">
    <source>
        <dbReference type="Pfam" id="PF04086"/>
    </source>
</evidence>
<protein>
    <recommendedName>
        <fullName evidence="3">Signal recognition particle receptor alpha subunit N-terminal domain-containing protein</fullName>
    </recommendedName>
</protein>
<dbReference type="GO" id="GO:0005785">
    <property type="term" value="C:signal recognition particle receptor complex"/>
    <property type="evidence" value="ECO:0007669"/>
    <property type="project" value="InterPro"/>
</dbReference>
<dbReference type="SUPFAM" id="SSF64356">
    <property type="entry name" value="SNARE-like"/>
    <property type="match status" value="1"/>
</dbReference>
<feature type="transmembrane region" description="Helical" evidence="2">
    <location>
        <begin position="91"/>
        <end position="108"/>
    </location>
</feature>
<keyword evidence="2" id="KW-1133">Transmembrane helix</keyword>
<feature type="region of interest" description="Disordered" evidence="1">
    <location>
        <begin position="272"/>
        <end position="298"/>
    </location>
</feature>